<evidence type="ECO:0000313" key="2">
    <source>
        <dbReference type="EMBL" id="GFS32448.1"/>
    </source>
</evidence>
<sequence length="97" mass="11325">MFAEVVHWSKARLPYSCNTYSRTPIYHTVEYRLYLLYFKLSRRALLLHHCGSNRQMIQDDKCPPDAFEKRDTNSLGGRKTHPSSPKSCCDYQVIALV</sequence>
<reference evidence="2" key="1">
    <citation type="submission" date="2020-08" db="EMBL/GenBank/DDBJ databases">
        <title>Multicomponent nature underlies the extraordinary mechanical properties of spider dragline silk.</title>
        <authorList>
            <person name="Kono N."/>
            <person name="Nakamura H."/>
            <person name="Mori M."/>
            <person name="Yoshida Y."/>
            <person name="Ohtoshi R."/>
            <person name="Malay A.D."/>
            <person name="Moran D.A.P."/>
            <person name="Tomita M."/>
            <person name="Numata K."/>
            <person name="Arakawa K."/>
        </authorList>
    </citation>
    <scope>NUCLEOTIDE SEQUENCE</scope>
</reference>
<evidence type="ECO:0000256" key="1">
    <source>
        <dbReference type="SAM" id="MobiDB-lite"/>
    </source>
</evidence>
<dbReference type="Proteomes" id="UP000886998">
    <property type="component" value="Unassembled WGS sequence"/>
</dbReference>
<keyword evidence="3" id="KW-1185">Reference proteome</keyword>
<proteinExistence type="predicted"/>
<name>A0A8X6I8M0_9ARAC</name>
<feature type="region of interest" description="Disordered" evidence="1">
    <location>
        <begin position="61"/>
        <end position="86"/>
    </location>
</feature>
<protein>
    <submittedName>
        <fullName evidence="2">Uncharacterized protein</fullName>
    </submittedName>
</protein>
<accession>A0A8X6I8M0</accession>
<gene>
    <name evidence="2" type="ORF">TNIN_58311</name>
</gene>
<dbReference type="AlphaFoldDB" id="A0A8X6I8M0"/>
<feature type="compositionally biased region" description="Basic and acidic residues" evidence="1">
    <location>
        <begin position="61"/>
        <end position="72"/>
    </location>
</feature>
<organism evidence="2 3">
    <name type="scientific">Trichonephila inaurata madagascariensis</name>
    <dbReference type="NCBI Taxonomy" id="2747483"/>
    <lineage>
        <taxon>Eukaryota</taxon>
        <taxon>Metazoa</taxon>
        <taxon>Ecdysozoa</taxon>
        <taxon>Arthropoda</taxon>
        <taxon>Chelicerata</taxon>
        <taxon>Arachnida</taxon>
        <taxon>Araneae</taxon>
        <taxon>Araneomorphae</taxon>
        <taxon>Entelegynae</taxon>
        <taxon>Araneoidea</taxon>
        <taxon>Nephilidae</taxon>
        <taxon>Trichonephila</taxon>
        <taxon>Trichonephila inaurata</taxon>
    </lineage>
</organism>
<comment type="caution">
    <text evidence="2">The sequence shown here is derived from an EMBL/GenBank/DDBJ whole genome shotgun (WGS) entry which is preliminary data.</text>
</comment>
<dbReference type="EMBL" id="BMAV01024356">
    <property type="protein sequence ID" value="GFS32448.1"/>
    <property type="molecule type" value="Genomic_DNA"/>
</dbReference>
<evidence type="ECO:0000313" key="3">
    <source>
        <dbReference type="Proteomes" id="UP000886998"/>
    </source>
</evidence>